<dbReference type="InterPro" id="IPR051532">
    <property type="entry name" value="Ester_Hydrolysis_Enzymes"/>
</dbReference>
<dbReference type="InterPro" id="IPR036514">
    <property type="entry name" value="SGNH_hydro_sf"/>
</dbReference>
<dbReference type="Gene3D" id="3.40.50.1110">
    <property type="entry name" value="SGNH hydrolase"/>
    <property type="match status" value="1"/>
</dbReference>
<dbReference type="Proteomes" id="UP000469440">
    <property type="component" value="Unassembled WGS sequence"/>
</dbReference>
<dbReference type="SUPFAM" id="SSF52266">
    <property type="entry name" value="SGNH hydrolase"/>
    <property type="match status" value="1"/>
</dbReference>
<feature type="domain" description="SGNH hydrolase-type esterase" evidence="1">
    <location>
        <begin position="80"/>
        <end position="178"/>
    </location>
</feature>
<dbReference type="EMBL" id="VWXL01000014">
    <property type="protein sequence ID" value="MVB10046.1"/>
    <property type="molecule type" value="Genomic_DNA"/>
</dbReference>
<dbReference type="GO" id="GO:0004622">
    <property type="term" value="F:phosphatidylcholine lysophospholipase activity"/>
    <property type="evidence" value="ECO:0007669"/>
    <property type="project" value="TreeGrafter"/>
</dbReference>
<proteinExistence type="predicted"/>
<dbReference type="AlphaFoldDB" id="A0A6N8HW76"/>
<dbReference type="RefSeq" id="WP_207708859.1">
    <property type="nucleotide sequence ID" value="NZ_VWXL01000014.1"/>
</dbReference>
<sequence>MKKVLLLGDSIRMGYDGIVKDLLEGECEVYYDEDNGRFSSYTLWQANQLFKNYGKFDVVHWNNGYWDMNVEAPMTEAMHPVDEYLHFLKRIIREIRRNGAEAIFATTTPVAERGLALDGTGAGISYDNSWVETYNEAAKKLMAQENIAVNDLYALMLKGNHYYKCGDGLHLTEEGYRLCAEQAAGLIREKLANA</sequence>
<dbReference type="Pfam" id="PF13472">
    <property type="entry name" value="Lipase_GDSL_2"/>
    <property type="match status" value="1"/>
</dbReference>
<gene>
    <name evidence="2" type="ORF">CAFE_07170</name>
</gene>
<evidence type="ECO:0000259" key="1">
    <source>
        <dbReference type="Pfam" id="PF13472"/>
    </source>
</evidence>
<dbReference type="PANTHER" id="PTHR30383:SF26">
    <property type="entry name" value="SGNH HYDROLASE-TYPE ESTERASE DOMAIN-CONTAINING PROTEIN"/>
    <property type="match status" value="1"/>
</dbReference>
<comment type="caution">
    <text evidence="2">The sequence shown here is derived from an EMBL/GenBank/DDBJ whole genome shotgun (WGS) entry which is preliminary data.</text>
</comment>
<keyword evidence="3" id="KW-1185">Reference proteome</keyword>
<name>A0A6N8HW76_9FIRM</name>
<dbReference type="PANTHER" id="PTHR30383">
    <property type="entry name" value="THIOESTERASE 1/PROTEASE 1/LYSOPHOSPHOLIPASE L1"/>
    <property type="match status" value="1"/>
</dbReference>
<evidence type="ECO:0000313" key="2">
    <source>
        <dbReference type="EMBL" id="MVB10046.1"/>
    </source>
</evidence>
<accession>A0A6N8HW76</accession>
<protein>
    <recommendedName>
        <fullName evidence="1">SGNH hydrolase-type esterase domain-containing protein</fullName>
    </recommendedName>
</protein>
<organism evidence="2 3">
    <name type="scientific">Caproicibacter fermentans</name>
    <dbReference type="NCBI Taxonomy" id="2576756"/>
    <lineage>
        <taxon>Bacteria</taxon>
        <taxon>Bacillati</taxon>
        <taxon>Bacillota</taxon>
        <taxon>Clostridia</taxon>
        <taxon>Eubacteriales</taxon>
        <taxon>Acutalibacteraceae</taxon>
        <taxon>Caproicibacter</taxon>
    </lineage>
</organism>
<evidence type="ECO:0000313" key="3">
    <source>
        <dbReference type="Proteomes" id="UP000469440"/>
    </source>
</evidence>
<dbReference type="InterPro" id="IPR013830">
    <property type="entry name" value="SGNH_hydro"/>
</dbReference>
<reference evidence="2 3" key="1">
    <citation type="submission" date="2019-09" db="EMBL/GenBank/DDBJ databases">
        <title>Genome sequence of Clostridium sp. EA1.</title>
        <authorList>
            <person name="Poehlein A."/>
            <person name="Bengelsdorf F.R."/>
            <person name="Daniel R."/>
        </authorList>
    </citation>
    <scope>NUCLEOTIDE SEQUENCE [LARGE SCALE GENOMIC DNA]</scope>
    <source>
        <strain evidence="2 3">EA1</strain>
    </source>
</reference>